<keyword evidence="4" id="KW-1185">Reference proteome</keyword>
<comment type="caution">
    <text evidence="3">The sequence shown here is derived from an EMBL/GenBank/DDBJ whole genome shotgun (WGS) entry which is preliminary data.</text>
</comment>
<organism evidence="3 4">
    <name type="scientific">Emcibacter nanhaiensis</name>
    <dbReference type="NCBI Taxonomy" id="1505037"/>
    <lineage>
        <taxon>Bacteria</taxon>
        <taxon>Pseudomonadati</taxon>
        <taxon>Pseudomonadota</taxon>
        <taxon>Alphaproteobacteria</taxon>
        <taxon>Emcibacterales</taxon>
        <taxon>Emcibacteraceae</taxon>
        <taxon>Emcibacter</taxon>
    </lineage>
</organism>
<dbReference type="PANTHER" id="PTHR42831">
    <property type="entry name" value="FE-S PROTEIN MATURATION AUXILIARY FACTOR YITW"/>
    <property type="match status" value="1"/>
</dbReference>
<dbReference type="Pfam" id="PF01883">
    <property type="entry name" value="FeS_assembly_P"/>
    <property type="match status" value="1"/>
</dbReference>
<accession>A0A501PCR3</accession>
<dbReference type="InterPro" id="IPR034904">
    <property type="entry name" value="FSCA_dom_sf"/>
</dbReference>
<dbReference type="InterPro" id="IPR056572">
    <property type="entry name" value="Zn_ribbon_PaaD"/>
</dbReference>
<dbReference type="InterPro" id="IPR011883">
    <property type="entry name" value="PaaD-like"/>
</dbReference>
<dbReference type="AlphaFoldDB" id="A0A501PCR3"/>
<dbReference type="InterPro" id="IPR002744">
    <property type="entry name" value="MIP18-like"/>
</dbReference>
<proteinExistence type="predicted"/>
<dbReference type="NCBIfam" id="TIGR02159">
    <property type="entry name" value="PA_CoA_Oxy4"/>
    <property type="match status" value="1"/>
</dbReference>
<dbReference type="Pfam" id="PF23451">
    <property type="entry name" value="Zn_ribbon_PaaD"/>
    <property type="match status" value="1"/>
</dbReference>
<evidence type="ECO:0000313" key="4">
    <source>
        <dbReference type="Proteomes" id="UP000319148"/>
    </source>
</evidence>
<dbReference type="Proteomes" id="UP000319148">
    <property type="component" value="Unassembled WGS sequence"/>
</dbReference>
<evidence type="ECO:0000259" key="2">
    <source>
        <dbReference type="Pfam" id="PF23451"/>
    </source>
</evidence>
<dbReference type="OrthoDB" id="3684942at2"/>
<sequence length="168" mass="18671">MTAPQPSSETEKVWALLEDVKDPEIPVLSIVDLGIAREVNFEDDGSLEVVITPTYSGCPAMNMLEEDIKAALDSNGYTNFRVKTSLHPVWTTDWMTESGREKLRAYGIAPPEKSTTNKKVLFGGQKEVPCPHCGSHNTTQVSEFGSTACKALYRCQDCQEPFDYFKCI</sequence>
<dbReference type="PANTHER" id="PTHR42831:SF3">
    <property type="entry name" value="1,2-PHENYLACETYL-COA EPOXIDASE, SUBUNIT D-RELATED"/>
    <property type="match status" value="1"/>
</dbReference>
<dbReference type="SUPFAM" id="SSF117916">
    <property type="entry name" value="Fe-S cluster assembly (FSCA) domain-like"/>
    <property type="match status" value="1"/>
</dbReference>
<reference evidence="4" key="1">
    <citation type="submission" date="2019-06" db="EMBL/GenBank/DDBJ databases">
        <title>The complete genome of Emcibacter congregatus ZYLT.</title>
        <authorList>
            <person name="Zhao Z."/>
        </authorList>
    </citation>
    <scope>NUCLEOTIDE SEQUENCE [LARGE SCALE GENOMIC DNA]</scope>
    <source>
        <strain evidence="4">MCCC 1A06723</strain>
    </source>
</reference>
<dbReference type="Gene3D" id="3.30.300.130">
    <property type="entry name" value="Fe-S cluster assembly (FSCA)"/>
    <property type="match status" value="1"/>
</dbReference>
<gene>
    <name evidence="3" type="primary">paaJ</name>
    <name evidence="3" type="ORF">FIV46_17060</name>
</gene>
<evidence type="ECO:0000259" key="1">
    <source>
        <dbReference type="Pfam" id="PF01883"/>
    </source>
</evidence>
<name>A0A501PCR3_9PROT</name>
<evidence type="ECO:0000313" key="3">
    <source>
        <dbReference type="EMBL" id="TPD57812.1"/>
    </source>
</evidence>
<feature type="domain" description="MIP18 family-like" evidence="1">
    <location>
        <begin position="11"/>
        <end position="73"/>
    </location>
</feature>
<dbReference type="InterPro" id="IPR052339">
    <property type="entry name" value="Fe-S_Maturation_MIP18"/>
</dbReference>
<feature type="domain" description="PaaD zinc beta ribbon" evidence="2">
    <location>
        <begin position="116"/>
        <end position="166"/>
    </location>
</feature>
<dbReference type="RefSeq" id="WP_139942128.1">
    <property type="nucleotide sequence ID" value="NZ_JBHSYP010000005.1"/>
</dbReference>
<protein>
    <submittedName>
        <fullName evidence="3">Phenylacetate-CoA oxygenase subunit PaaJ</fullName>
    </submittedName>
</protein>
<dbReference type="EMBL" id="VFIY01000018">
    <property type="protein sequence ID" value="TPD57812.1"/>
    <property type="molecule type" value="Genomic_DNA"/>
</dbReference>